<proteinExistence type="predicted"/>
<protein>
    <submittedName>
        <fullName evidence="2">Winged helix-turn-helix domain-containing protein</fullName>
    </submittedName>
</protein>
<name>A0ABW8SCX0_9CLOT</name>
<evidence type="ECO:0000313" key="3">
    <source>
        <dbReference type="Proteomes" id="UP001623600"/>
    </source>
</evidence>
<dbReference type="Pfam" id="PF13592">
    <property type="entry name" value="HTH_33"/>
    <property type="match status" value="1"/>
</dbReference>
<gene>
    <name evidence="2" type="ORF">ACJDTP_25905</name>
</gene>
<organism evidence="2 3">
    <name type="scientific">Candidatus Clostridium helianthi</name>
    <dbReference type="NCBI Taxonomy" id="3381660"/>
    <lineage>
        <taxon>Bacteria</taxon>
        <taxon>Bacillati</taxon>
        <taxon>Bacillota</taxon>
        <taxon>Clostridia</taxon>
        <taxon>Eubacteriales</taxon>
        <taxon>Clostridiaceae</taxon>
        <taxon>Clostridium</taxon>
    </lineage>
</organism>
<reference evidence="2 3" key="1">
    <citation type="submission" date="2024-11" db="EMBL/GenBank/DDBJ databases">
        <authorList>
            <person name="Heng Y.C."/>
            <person name="Lim A.C.H."/>
            <person name="Lee J.K.Y."/>
            <person name="Kittelmann S."/>
        </authorList>
    </citation>
    <scope>NUCLEOTIDE SEQUENCE [LARGE SCALE GENOMIC DNA]</scope>
    <source>
        <strain evidence="2 3">WILCCON 0112</strain>
    </source>
</reference>
<sequence length="66" mass="7736">MGVESIKNLTIKLICQRVRVNFRITIKHSSMAVILHRLNLSCTKPTYVLKSLIKRNKKFSRRILNI</sequence>
<accession>A0ABW8SCX0</accession>
<keyword evidence="3" id="KW-1185">Reference proteome</keyword>
<feature type="domain" description="Winged helix-turn helix" evidence="1">
    <location>
        <begin position="9"/>
        <end position="49"/>
    </location>
</feature>
<dbReference type="InterPro" id="IPR025959">
    <property type="entry name" value="Winged_HTH_dom"/>
</dbReference>
<dbReference type="EMBL" id="JBJIAB010000058">
    <property type="protein sequence ID" value="MFL0168500.1"/>
    <property type="molecule type" value="Genomic_DNA"/>
</dbReference>
<dbReference type="Proteomes" id="UP001623600">
    <property type="component" value="Unassembled WGS sequence"/>
</dbReference>
<evidence type="ECO:0000259" key="1">
    <source>
        <dbReference type="Pfam" id="PF13592"/>
    </source>
</evidence>
<comment type="caution">
    <text evidence="2">The sequence shown here is derived from an EMBL/GenBank/DDBJ whole genome shotgun (WGS) entry which is preliminary data.</text>
</comment>
<evidence type="ECO:0000313" key="2">
    <source>
        <dbReference type="EMBL" id="MFL0168500.1"/>
    </source>
</evidence>
<dbReference type="RefSeq" id="WP_171983673.1">
    <property type="nucleotide sequence ID" value="NZ_JBJIAB010000058.1"/>
</dbReference>